<dbReference type="STRING" id="82996.ADP72_12490"/>
<feature type="binding site" evidence="8">
    <location>
        <position position="104"/>
    </location>
    <ligand>
        <name>Mg(2+)</name>
        <dbReference type="ChEBI" id="CHEBI:18420"/>
    </ligand>
</feature>
<keyword evidence="13" id="KW-1185">Reference proteome</keyword>
<evidence type="ECO:0000256" key="4">
    <source>
        <dbReference type="ARBA" id="ARBA00022723"/>
    </source>
</evidence>
<keyword evidence="3 8" id="KW-0540">Nuclease</keyword>
<gene>
    <name evidence="11" type="primary">fitB</name>
    <name evidence="8" type="synonym">vapC</name>
    <name evidence="10" type="ORF">I6G64_14025</name>
    <name evidence="11" type="ORF">NCTC12961_05607</name>
</gene>
<dbReference type="Proteomes" id="UP000248897">
    <property type="component" value="Chromosome 1"/>
</dbReference>
<dbReference type="AlphaFoldDB" id="A0A2X4VDH5"/>
<dbReference type="EMBL" id="LS483469">
    <property type="protein sequence ID" value="SQI46168.1"/>
    <property type="molecule type" value="Genomic_DNA"/>
</dbReference>
<dbReference type="EC" id="3.1.-.-" evidence="8"/>
<evidence type="ECO:0000313" key="10">
    <source>
        <dbReference type="EMBL" id="QPS18731.1"/>
    </source>
</evidence>
<dbReference type="PANTHER" id="PTHR33653">
    <property type="entry name" value="RIBONUCLEASE VAPC2"/>
    <property type="match status" value="1"/>
</dbReference>
<dbReference type="GO" id="GO:0090729">
    <property type="term" value="F:toxin activity"/>
    <property type="evidence" value="ECO:0007669"/>
    <property type="project" value="UniProtKB-KW"/>
</dbReference>
<dbReference type="Proteomes" id="UP000594967">
    <property type="component" value="Chromosome"/>
</dbReference>
<evidence type="ECO:0000313" key="12">
    <source>
        <dbReference type="Proteomes" id="UP000248897"/>
    </source>
</evidence>
<evidence type="ECO:0000313" key="13">
    <source>
        <dbReference type="Proteomes" id="UP000594967"/>
    </source>
</evidence>
<dbReference type="PANTHER" id="PTHR33653:SF1">
    <property type="entry name" value="RIBONUCLEASE VAPC2"/>
    <property type="match status" value="1"/>
</dbReference>
<evidence type="ECO:0000256" key="1">
    <source>
        <dbReference type="ARBA" id="ARBA00001946"/>
    </source>
</evidence>
<evidence type="ECO:0000259" key="9">
    <source>
        <dbReference type="Pfam" id="PF01850"/>
    </source>
</evidence>
<dbReference type="GO" id="GO:0016787">
    <property type="term" value="F:hydrolase activity"/>
    <property type="evidence" value="ECO:0007669"/>
    <property type="project" value="UniProtKB-KW"/>
</dbReference>
<dbReference type="RefSeq" id="WP_063200625.1">
    <property type="nucleotide sequence ID" value="NZ_CAMITG010000008.1"/>
</dbReference>
<sequence length="159" mass="18084">MIILDTNVISETLRPGPHYNVIKWLNEKDNDELYLSAIVVAELFSGVACMPDGKRQLELKHKLTEAMQIRFDEQILPFDALCAMRYGELMGRNQRLGRVMSTPDTQIAATCLHYGATLATRNTKDFAHCGIELIDPWQAATGRRLHEEAAEYYVMSRKP</sequence>
<protein>
    <recommendedName>
        <fullName evidence="8">Ribonuclease VapC</fullName>
        <shortName evidence="8">RNase VapC</shortName>
        <ecNumber evidence="8">3.1.-.-</ecNumber>
    </recommendedName>
    <alternativeName>
        <fullName evidence="8">Toxin VapC</fullName>
    </alternativeName>
</protein>
<dbReference type="InterPro" id="IPR022907">
    <property type="entry name" value="VapC_family"/>
</dbReference>
<evidence type="ECO:0000256" key="6">
    <source>
        <dbReference type="ARBA" id="ARBA00022842"/>
    </source>
</evidence>
<keyword evidence="6 8" id="KW-0460">Magnesium</keyword>
<evidence type="ECO:0000256" key="2">
    <source>
        <dbReference type="ARBA" id="ARBA00022649"/>
    </source>
</evidence>
<evidence type="ECO:0000256" key="8">
    <source>
        <dbReference type="HAMAP-Rule" id="MF_00265"/>
    </source>
</evidence>
<reference evidence="10 13" key="2">
    <citation type="submission" date="2020-12" db="EMBL/GenBank/DDBJ databases">
        <title>FDA dAtabase for Regulatory Grade micrObial Sequences (FDA-ARGOS): Supporting development and validation of Infectious Disease Dx tests.</title>
        <authorList>
            <person name="Sproer C."/>
            <person name="Gronow S."/>
            <person name="Severitt S."/>
            <person name="Schroder I."/>
            <person name="Tallon L."/>
            <person name="Sadzewicz L."/>
            <person name="Zhao X."/>
            <person name="Boylan J."/>
            <person name="Ott S."/>
            <person name="Bowen H."/>
            <person name="Vavikolanu K."/>
            <person name="Mehta A."/>
            <person name="Aluvathingal J."/>
            <person name="Nadendla S."/>
            <person name="Lowell S."/>
            <person name="Myers T."/>
            <person name="Yan Y."/>
            <person name="Sichtig H."/>
        </authorList>
    </citation>
    <scope>NUCLEOTIDE SEQUENCE [LARGE SCALE GENOMIC DNA]</scope>
    <source>
        <strain evidence="10 13">FDAARGOS_907</strain>
    </source>
</reference>
<keyword evidence="4 8" id="KW-0479">Metal-binding</keyword>
<evidence type="ECO:0000256" key="3">
    <source>
        <dbReference type="ARBA" id="ARBA00022722"/>
    </source>
</evidence>
<dbReference type="Pfam" id="PF01850">
    <property type="entry name" value="PIN"/>
    <property type="match status" value="1"/>
</dbReference>
<dbReference type="SUPFAM" id="SSF88723">
    <property type="entry name" value="PIN domain-like"/>
    <property type="match status" value="1"/>
</dbReference>
<dbReference type="Gene3D" id="3.40.50.1010">
    <property type="entry name" value="5'-nuclease"/>
    <property type="match status" value="1"/>
</dbReference>
<dbReference type="CDD" id="cd18731">
    <property type="entry name" value="PIN_NgFitB-like"/>
    <property type="match status" value="1"/>
</dbReference>
<name>A0A2X4VDH5_SERPL</name>
<keyword evidence="5 8" id="KW-0378">Hydrolase</keyword>
<dbReference type="GO" id="GO:0000287">
    <property type="term" value="F:magnesium ion binding"/>
    <property type="evidence" value="ECO:0007669"/>
    <property type="project" value="UniProtKB-UniRule"/>
</dbReference>
<reference evidence="11 12" key="1">
    <citation type="submission" date="2018-06" db="EMBL/GenBank/DDBJ databases">
        <authorList>
            <consortium name="Pathogen Informatics"/>
            <person name="Doyle S."/>
        </authorList>
    </citation>
    <scope>NUCLEOTIDE SEQUENCE [LARGE SCALE GENOMIC DNA]</scope>
    <source>
        <strain evidence="11 12">NCTC12961</strain>
    </source>
</reference>
<comment type="function">
    <text evidence="8">Toxic component of a toxin-antitoxin (TA) system. An RNase.</text>
</comment>
<keyword evidence="2 8" id="KW-1277">Toxin-antitoxin system</keyword>
<dbReference type="GO" id="GO:0004540">
    <property type="term" value="F:RNA nuclease activity"/>
    <property type="evidence" value="ECO:0007669"/>
    <property type="project" value="InterPro"/>
</dbReference>
<dbReference type="InterPro" id="IPR002716">
    <property type="entry name" value="PIN_dom"/>
</dbReference>
<dbReference type="HAMAP" id="MF_00265">
    <property type="entry name" value="VapC_Nob1"/>
    <property type="match status" value="1"/>
</dbReference>
<accession>A0A2X4VDH5</accession>
<feature type="binding site" evidence="8">
    <location>
        <position position="5"/>
    </location>
    <ligand>
        <name>Mg(2+)</name>
        <dbReference type="ChEBI" id="CHEBI:18420"/>
    </ligand>
</feature>
<dbReference type="InterPro" id="IPR050556">
    <property type="entry name" value="Type_II_TA_system_RNase"/>
</dbReference>
<dbReference type="InterPro" id="IPR029060">
    <property type="entry name" value="PIN-like_dom_sf"/>
</dbReference>
<evidence type="ECO:0000256" key="5">
    <source>
        <dbReference type="ARBA" id="ARBA00022801"/>
    </source>
</evidence>
<comment type="cofactor">
    <cofactor evidence="1 8">
        <name>Mg(2+)</name>
        <dbReference type="ChEBI" id="CHEBI:18420"/>
    </cofactor>
</comment>
<comment type="similarity">
    <text evidence="7 8">Belongs to the PINc/VapC protein family.</text>
</comment>
<dbReference type="EMBL" id="CP065673">
    <property type="protein sequence ID" value="QPS18731.1"/>
    <property type="molecule type" value="Genomic_DNA"/>
</dbReference>
<proteinExistence type="inferred from homology"/>
<keyword evidence="8" id="KW-0800">Toxin</keyword>
<organism evidence="11 12">
    <name type="scientific">Serratia plymuthica</name>
    <dbReference type="NCBI Taxonomy" id="82996"/>
    <lineage>
        <taxon>Bacteria</taxon>
        <taxon>Pseudomonadati</taxon>
        <taxon>Pseudomonadota</taxon>
        <taxon>Gammaproteobacteria</taxon>
        <taxon>Enterobacterales</taxon>
        <taxon>Yersiniaceae</taxon>
        <taxon>Serratia</taxon>
    </lineage>
</organism>
<feature type="domain" description="PIN" evidence="9">
    <location>
        <begin position="2"/>
        <end position="127"/>
    </location>
</feature>
<evidence type="ECO:0000313" key="11">
    <source>
        <dbReference type="EMBL" id="SQI46168.1"/>
    </source>
</evidence>
<evidence type="ECO:0000256" key="7">
    <source>
        <dbReference type="ARBA" id="ARBA00038093"/>
    </source>
</evidence>